<proteinExistence type="predicted"/>
<dbReference type="PANTHER" id="PTHR30461">
    <property type="entry name" value="DNA-INVERTASE FROM LAMBDOID PROPHAGE"/>
    <property type="match status" value="1"/>
</dbReference>
<dbReference type="SUPFAM" id="SSF53041">
    <property type="entry name" value="Resolvase-like"/>
    <property type="match status" value="1"/>
</dbReference>
<dbReference type="Gene3D" id="3.90.1750.20">
    <property type="entry name" value="Putative Large Serine Recombinase, Chain B, Domain 2"/>
    <property type="match status" value="1"/>
</dbReference>
<dbReference type="PROSITE" id="PS51737">
    <property type="entry name" value="RECOMBINASE_DNA_BIND"/>
    <property type="match status" value="1"/>
</dbReference>
<dbReference type="OrthoDB" id="9804620at2"/>
<dbReference type="PROSITE" id="PS51736">
    <property type="entry name" value="RECOMBINASES_3"/>
    <property type="match status" value="1"/>
</dbReference>
<dbReference type="InterPro" id="IPR036162">
    <property type="entry name" value="Resolvase-like_N_sf"/>
</dbReference>
<dbReference type="InterPro" id="IPR050639">
    <property type="entry name" value="SSR_resolvase"/>
</dbReference>
<reference evidence="3 4" key="1">
    <citation type="submission" date="2018-07" db="EMBL/GenBank/DDBJ databases">
        <title>New species, Clostridium PI-S10-A1B.</title>
        <authorList>
            <person name="Krishna G."/>
            <person name="Summeta K."/>
            <person name="Shikha S."/>
            <person name="Prabhu P.B."/>
            <person name="Suresh K."/>
        </authorList>
    </citation>
    <scope>NUCLEOTIDE SEQUENCE [LARGE SCALE GENOMIC DNA]</scope>
    <source>
        <strain evidence="3 4">PI-S10-A1B</strain>
    </source>
</reference>
<dbReference type="Pfam" id="PF00239">
    <property type="entry name" value="Resolvase"/>
    <property type="match status" value="1"/>
</dbReference>
<dbReference type="InterPro" id="IPR011109">
    <property type="entry name" value="DNA_bind_recombinase_dom"/>
</dbReference>
<name>A0A3E2NA03_9FIRM</name>
<dbReference type="InterPro" id="IPR025827">
    <property type="entry name" value="Zn_ribbon_recom_dom"/>
</dbReference>
<protein>
    <submittedName>
        <fullName evidence="3">Recombinase</fullName>
    </submittedName>
</protein>
<dbReference type="InterPro" id="IPR006119">
    <property type="entry name" value="Resolv_N"/>
</dbReference>
<dbReference type="SMART" id="SM00857">
    <property type="entry name" value="Resolvase"/>
    <property type="match status" value="1"/>
</dbReference>
<comment type="caution">
    <text evidence="3">The sequence shown here is derived from an EMBL/GenBank/DDBJ whole genome shotgun (WGS) entry which is preliminary data.</text>
</comment>
<dbReference type="Proteomes" id="UP000260680">
    <property type="component" value="Unassembled WGS sequence"/>
</dbReference>
<dbReference type="Pfam" id="PF13408">
    <property type="entry name" value="Zn_ribbon_recom"/>
    <property type="match status" value="1"/>
</dbReference>
<feature type="domain" description="Recombinase" evidence="2">
    <location>
        <begin position="172"/>
        <end position="316"/>
    </location>
</feature>
<dbReference type="PANTHER" id="PTHR30461:SF23">
    <property type="entry name" value="DNA RECOMBINASE-RELATED"/>
    <property type="match status" value="1"/>
</dbReference>
<evidence type="ECO:0000259" key="1">
    <source>
        <dbReference type="PROSITE" id="PS51736"/>
    </source>
</evidence>
<organism evidence="3 4">
    <name type="scientific">Lacrimispora amygdalina</name>
    <dbReference type="NCBI Taxonomy" id="253257"/>
    <lineage>
        <taxon>Bacteria</taxon>
        <taxon>Bacillati</taxon>
        <taxon>Bacillota</taxon>
        <taxon>Clostridia</taxon>
        <taxon>Lachnospirales</taxon>
        <taxon>Lachnospiraceae</taxon>
        <taxon>Lacrimispora</taxon>
    </lineage>
</organism>
<evidence type="ECO:0000313" key="3">
    <source>
        <dbReference type="EMBL" id="RFZ77838.1"/>
    </source>
</evidence>
<sequence length="555" mass="63259">MPLNKDTIIYNAVDYLRLSKEDGDKVESDSIANQRDLITNFVKSMPEIRLCSERIDDGFSGVDFNRPAFNLMMEDVRAGRINCIIVKDLSRFGRNYIEAGRYIERIFPFLGVRFIAINDGYDSAKEKSPSDDIIIPFKNLVNDAYCRDISVKIRSQLDVKRKNGEFIGSFAVYGYMKSTENKNQLVVDPYAAKIVRDIFAWKLDGLSQQGIADRLNEISEPSPMEYKRFSGLNFATSFQVNPKAKWTAVAVGRILKNPIYAGHLVQGKESTPNYKIKQRIMKPEDKWVRVENTHEPIIPQEIFDTVNRVLAQDTRIAPDGEAVYPFSGLLFCADCKSGMVRKIVPAGGKKYAYYYCSKNKAGDGCTTHCISEKVLEKAVLQALQNHIASILDIERILSFIDTLPMQQEEVRKIDTQLLMKQEEIEKYKNLKVSIYEDLKSGVIDADEYREFKEIYGKKCEEAEKAAARLKQDITLILAGKGANSVWIEAFKKNRNITELSRKVVVSLIEWVNIYSGSRVEIRFRYQYEYERALFFAENAKDLIATASPAPIKGVV</sequence>
<gene>
    <name evidence="3" type="ORF">DS742_16445</name>
</gene>
<dbReference type="EMBL" id="QOHO01000052">
    <property type="protein sequence ID" value="RFZ77838.1"/>
    <property type="molecule type" value="Genomic_DNA"/>
</dbReference>
<accession>A0A3E2NA03</accession>
<dbReference type="Gene3D" id="3.40.50.1390">
    <property type="entry name" value="Resolvase, N-terminal catalytic domain"/>
    <property type="match status" value="1"/>
</dbReference>
<evidence type="ECO:0000313" key="4">
    <source>
        <dbReference type="Proteomes" id="UP000260680"/>
    </source>
</evidence>
<evidence type="ECO:0000259" key="2">
    <source>
        <dbReference type="PROSITE" id="PS51737"/>
    </source>
</evidence>
<dbReference type="RefSeq" id="WP_117418069.1">
    <property type="nucleotide sequence ID" value="NZ_QOHO01000052.1"/>
</dbReference>
<dbReference type="Pfam" id="PF07508">
    <property type="entry name" value="Recombinase"/>
    <property type="match status" value="1"/>
</dbReference>
<dbReference type="GO" id="GO:0003677">
    <property type="term" value="F:DNA binding"/>
    <property type="evidence" value="ECO:0007669"/>
    <property type="project" value="InterPro"/>
</dbReference>
<dbReference type="GO" id="GO:0000150">
    <property type="term" value="F:DNA strand exchange activity"/>
    <property type="evidence" value="ECO:0007669"/>
    <property type="project" value="InterPro"/>
</dbReference>
<dbReference type="InterPro" id="IPR038109">
    <property type="entry name" value="DNA_bind_recomb_sf"/>
</dbReference>
<feature type="domain" description="Resolvase/invertase-type recombinase catalytic" evidence="1">
    <location>
        <begin position="11"/>
        <end position="164"/>
    </location>
</feature>
<dbReference type="AlphaFoldDB" id="A0A3E2NA03"/>